<feature type="domain" description="Glycosyl hydrolase family 13 catalytic" evidence="2">
    <location>
        <begin position="10"/>
        <end position="513"/>
    </location>
</feature>
<dbReference type="InterPro" id="IPR006047">
    <property type="entry name" value="GH13_cat_dom"/>
</dbReference>
<dbReference type="CDD" id="cd11336">
    <property type="entry name" value="AmyAc_MTSase"/>
    <property type="match status" value="1"/>
</dbReference>
<proteinExistence type="predicted"/>
<dbReference type="Pfam" id="PF00128">
    <property type="entry name" value="Alpha-amylase"/>
    <property type="match status" value="1"/>
</dbReference>
<reference evidence="3" key="1">
    <citation type="submission" date="2020-02" db="EMBL/GenBank/DDBJ databases">
        <authorList>
            <person name="Meier V. D."/>
        </authorList>
    </citation>
    <scope>NUCLEOTIDE SEQUENCE</scope>
    <source>
        <strain evidence="3">AVDCRST_MAG42</strain>
    </source>
</reference>
<name>A0A6J4HEB5_9BACT</name>
<keyword evidence="3" id="KW-0413">Isomerase</keyword>
<dbReference type="Gene3D" id="1.10.10.470">
    <property type="entry name" value="Maltooligosyl trehalose synthase, domain 4"/>
    <property type="match status" value="1"/>
</dbReference>
<dbReference type="GO" id="GO:0030980">
    <property type="term" value="P:alpha-glucan catabolic process"/>
    <property type="evidence" value="ECO:0007669"/>
    <property type="project" value="TreeGrafter"/>
</dbReference>
<dbReference type="PANTHER" id="PTHR10357:SF216">
    <property type="entry name" value="MALTOOLIGOSYL TREHALOSE SYNTHASE-RELATED"/>
    <property type="match status" value="1"/>
</dbReference>
<feature type="region of interest" description="Disordered" evidence="1">
    <location>
        <begin position="364"/>
        <end position="396"/>
    </location>
</feature>
<dbReference type="NCBIfam" id="TIGR02401">
    <property type="entry name" value="trehalose_TreY"/>
    <property type="match status" value="1"/>
</dbReference>
<dbReference type="EC" id="5.4.99.15" evidence="3"/>
<protein>
    <submittedName>
        <fullName evidence="3">GH13_26 / GH13 / GH13_20</fullName>
        <ecNumber evidence="3">5.4.99.15</ecNumber>
    </submittedName>
</protein>
<dbReference type="EMBL" id="CADCTA010000037">
    <property type="protein sequence ID" value="CAA9220928.1"/>
    <property type="molecule type" value="Genomic_DNA"/>
</dbReference>
<dbReference type="GO" id="GO:0005992">
    <property type="term" value="P:trehalose biosynthetic process"/>
    <property type="evidence" value="ECO:0007669"/>
    <property type="project" value="TreeGrafter"/>
</dbReference>
<dbReference type="GO" id="GO:0047470">
    <property type="term" value="F:(1,4)-alpha-D-glucan 1-alpha-D-glucosylmutase activity"/>
    <property type="evidence" value="ECO:0007669"/>
    <property type="project" value="UniProtKB-EC"/>
</dbReference>
<organism evidence="3">
    <name type="scientific">uncultured Chthoniobacterales bacterium</name>
    <dbReference type="NCBI Taxonomy" id="1836801"/>
    <lineage>
        <taxon>Bacteria</taxon>
        <taxon>Pseudomonadati</taxon>
        <taxon>Verrucomicrobiota</taxon>
        <taxon>Spartobacteria</taxon>
        <taxon>Chthoniobacterales</taxon>
        <taxon>environmental samples</taxon>
    </lineage>
</organism>
<dbReference type="InterPro" id="IPR017853">
    <property type="entry name" value="GH"/>
</dbReference>
<dbReference type="Gene3D" id="3.20.20.80">
    <property type="entry name" value="Glycosidases"/>
    <property type="match status" value="3"/>
</dbReference>
<dbReference type="InterPro" id="IPR013797">
    <property type="entry name" value="Maltooligo_trehalose_synth_4"/>
</dbReference>
<dbReference type="SMART" id="SM00642">
    <property type="entry name" value="Aamy"/>
    <property type="match status" value="1"/>
</dbReference>
<dbReference type="PANTHER" id="PTHR10357">
    <property type="entry name" value="ALPHA-AMYLASE FAMILY MEMBER"/>
    <property type="match status" value="1"/>
</dbReference>
<dbReference type="Gene3D" id="3.30.1590.10">
    <property type="entry name" value="Maltooligosyl trehalose synthase, domain 2"/>
    <property type="match status" value="1"/>
</dbReference>
<evidence type="ECO:0000259" key="2">
    <source>
        <dbReference type="SMART" id="SM00642"/>
    </source>
</evidence>
<evidence type="ECO:0000256" key="1">
    <source>
        <dbReference type="SAM" id="MobiDB-lite"/>
    </source>
</evidence>
<dbReference type="InterPro" id="IPR012767">
    <property type="entry name" value="Trehalose_TreY"/>
</dbReference>
<dbReference type="SUPFAM" id="SSF51445">
    <property type="entry name" value="(Trans)glycosidases"/>
    <property type="match status" value="1"/>
</dbReference>
<sequence>MSNEPRIPTSTYRLQFNRTFTFNDAREIVPYLHALGIDDCYASPYFQARAESLHGYDITDHNKLNAAIGSREEYDAFVAELHARGMGQVLDFVPNHMGIGEPLNQWWMDVLENGPSSVYAPYFDIDWRPLKSDLHDKVLLPILGDQYGRVLERGELKVRFEGGAFYLNYYEHEWPIAPGTYRHVLQIALGLLEPHRDEDFYAEFQSIMTALDYLPRRTETDPARIAERAREKEIIKRRLDRRCQEAPQVLDAIQRAVTQINGTPGDARSFDALDELVNDQAYRLSFWRVAAEEINYRRFFDINDLAAIKMELPEVFDSAHKLLLELVGNGAVTGLRIDHPDGLYLPAQYFAKLQQRCAQALAHGHSERSAAQSRNPDGSPSGPPRDPSTSPSASLGMTGDARAVYLVVEKILSGKERLPGDWPVHGTTGYDFGRLVNNVLCDSSAEDAITKAFRRFVGHSMHFGHLVYAKKRLVMRLSLANDVNVLGAMLDRLSEQNRWFRDFTLEALSRAVRETIACFPVYRTYVTPGQPVSPEDRDVIDRAIAAAKRRNPAIETSVFNFLRDILLFRFPENLDDEARAAHVHFVLKFQQCTGPIMAKGLEDTVFYIFNRLAALNEVGGEPQHFGISVAGFHEENTHYQQKWPMGMLTTSTHDTKRSEDVRARMVAISELPHVWRTSLQRWRTINRRLKRQLEEAQAPDANEEYLLYQTLLGTWPMQPSGAPVETVTEEYVGRIQAYMTKALKEAKINTSWIQPNEEWDSAMRDFITGVLEPSAKNKFVPTFLPLAAQMAQLGAVNSLSQVLLKMTAPGVPDVYQGNEIWDFSLVDPDNRRPVDYQLRKQMLEALESASPDELLRNWADGRIKLLVTSRMLRFRRDHPELFLKSSYVPLATAGTHAESCIAFAREEGSQWIVTVAPRLSSRVGFPPIGDLWQDTSIELPEAAAGGGTRELFTGRELRMEGRALMLSEAMSVLPFAVYTNA</sequence>
<gene>
    <name evidence="3" type="ORF">AVDCRST_MAG42-575</name>
</gene>
<evidence type="ECO:0000313" key="3">
    <source>
        <dbReference type="EMBL" id="CAA9220928.1"/>
    </source>
</evidence>
<accession>A0A6J4HEB5</accession>
<dbReference type="AlphaFoldDB" id="A0A6J4HEB5"/>